<dbReference type="InterPro" id="IPR010737">
    <property type="entry name" value="4-carb_acid_sugar_kinase_N"/>
</dbReference>
<evidence type="ECO:0000256" key="2">
    <source>
        <dbReference type="ARBA" id="ARBA00022679"/>
    </source>
</evidence>
<evidence type="ECO:0000259" key="7">
    <source>
        <dbReference type="Pfam" id="PF07005"/>
    </source>
</evidence>
<dbReference type="Pfam" id="PF07005">
    <property type="entry name" value="SBD_N"/>
    <property type="match status" value="1"/>
</dbReference>
<dbReference type="Gene3D" id="3.40.50.10840">
    <property type="entry name" value="Putative sugar-binding, N-terminal domain"/>
    <property type="match status" value="1"/>
</dbReference>
<dbReference type="Proteomes" id="UP000679352">
    <property type="component" value="Plasmid p2"/>
</dbReference>
<keyword evidence="4" id="KW-0418">Kinase</keyword>
<feature type="domain" description="Four-carbon acid sugar kinase nucleotide binding" evidence="8">
    <location>
        <begin position="287"/>
        <end position="361"/>
    </location>
</feature>
<geneLocation type="plasmid" evidence="9 10">
    <name>p2</name>
</geneLocation>
<sequence length="377" mass="38958">MTQADTYMTGIVADDLTSATDAAMAFLSRGDQPLIQCGSHNMPEGRVVAVDTDSRAASESAAAERTGRAIRALAQRPILMKTVDSTLRGHARAEIAAAFHASGRKRLVLAPAFPAAGRVTRDGVQLVHGVPVDRSPYASDPVHPARTAHLADLIDPALGQPLILRPDTPDTGEARVLILDAATQSDLNHQVARLADPSATLWVGSPGLALALAALTPQATHGAGPPAPARRLLIVAGSANPMTHAQCDQLVAAGIQMGADLAEMRAGTGAICLAMPRGWMPEAPLAQLTDQAAVALAQGTFDGVIATGGETMAAILQRLGVTEFHLTQELEPGFPAGLAQIAGRPLVLAMKAGGFGTEQTLLRATEALTGGKETDHD</sequence>
<dbReference type="Pfam" id="PF17042">
    <property type="entry name" value="NBD_C"/>
    <property type="match status" value="1"/>
</dbReference>
<dbReference type="GO" id="GO:0005524">
    <property type="term" value="F:ATP binding"/>
    <property type="evidence" value="ECO:0007669"/>
    <property type="project" value="UniProtKB-KW"/>
</dbReference>
<organism evidence="9 10">
    <name type="scientific">Gemmobacter fulvus</name>
    <dbReference type="NCBI Taxonomy" id="2840474"/>
    <lineage>
        <taxon>Bacteria</taxon>
        <taxon>Pseudomonadati</taxon>
        <taxon>Pseudomonadota</taxon>
        <taxon>Alphaproteobacteria</taxon>
        <taxon>Rhodobacterales</taxon>
        <taxon>Paracoccaceae</taxon>
        <taxon>Gemmobacter</taxon>
    </lineage>
</organism>
<dbReference type="KEGG" id="gfu:KM031_19440"/>
<dbReference type="EMBL" id="CP076363">
    <property type="protein sequence ID" value="QWK92552.1"/>
    <property type="molecule type" value="Genomic_DNA"/>
</dbReference>
<dbReference type="AlphaFoldDB" id="A0A975PAT1"/>
<name>A0A975PAT1_9RHOB</name>
<protein>
    <recommendedName>
        <fullName evidence="11">Four-carbon acid sugar kinase family protein</fullName>
    </recommendedName>
</protein>
<dbReference type="SUPFAM" id="SSF142764">
    <property type="entry name" value="YgbK-like"/>
    <property type="match status" value="1"/>
</dbReference>
<accession>A0A975PAT1</accession>
<gene>
    <name evidence="9" type="ORF">KM031_19440</name>
</gene>
<reference evidence="9" key="1">
    <citation type="submission" date="2021-06" db="EMBL/GenBank/DDBJ databases">
        <authorList>
            <person name="Lee C.-S."/>
            <person name="Jin L."/>
        </authorList>
    </citation>
    <scope>NUCLEOTIDE SEQUENCE</scope>
    <source>
        <strain evidence="9">Con5</strain>
        <plasmid evidence="9">p2</plasmid>
    </source>
</reference>
<keyword evidence="10" id="KW-1185">Reference proteome</keyword>
<keyword evidence="3" id="KW-0547">Nucleotide-binding</keyword>
<dbReference type="InterPro" id="IPR042213">
    <property type="entry name" value="NBD_C_sf"/>
</dbReference>
<keyword evidence="5" id="KW-0067">ATP-binding</keyword>
<evidence type="ECO:0000259" key="8">
    <source>
        <dbReference type="Pfam" id="PF17042"/>
    </source>
</evidence>
<dbReference type="Gene3D" id="3.40.980.20">
    <property type="entry name" value="Four-carbon acid sugar kinase, nucleotide binding domain"/>
    <property type="match status" value="1"/>
</dbReference>
<dbReference type="GO" id="GO:0016301">
    <property type="term" value="F:kinase activity"/>
    <property type="evidence" value="ECO:0007669"/>
    <property type="project" value="UniProtKB-KW"/>
</dbReference>
<evidence type="ECO:0000313" key="9">
    <source>
        <dbReference type="EMBL" id="QWK92552.1"/>
    </source>
</evidence>
<proteinExistence type="inferred from homology"/>
<dbReference type="InterPro" id="IPR031475">
    <property type="entry name" value="NBD_C"/>
</dbReference>
<evidence type="ECO:0000256" key="3">
    <source>
        <dbReference type="ARBA" id="ARBA00022741"/>
    </source>
</evidence>
<evidence type="ECO:0000313" key="10">
    <source>
        <dbReference type="Proteomes" id="UP000679352"/>
    </source>
</evidence>
<keyword evidence="9" id="KW-0614">Plasmid</keyword>
<evidence type="ECO:0008006" key="11">
    <source>
        <dbReference type="Google" id="ProtNLM"/>
    </source>
</evidence>
<comment type="similarity">
    <text evidence="1">Belongs to the four-carbon acid sugar kinase family.</text>
</comment>
<keyword evidence="2" id="KW-0808">Transferase</keyword>
<evidence type="ECO:0000256" key="1">
    <source>
        <dbReference type="ARBA" id="ARBA00005715"/>
    </source>
</evidence>
<feature type="domain" description="Four-carbon acid sugar kinase N-terminal" evidence="7">
    <location>
        <begin position="10"/>
        <end position="212"/>
    </location>
</feature>
<evidence type="ECO:0000256" key="6">
    <source>
        <dbReference type="ARBA" id="ARBA00023277"/>
    </source>
</evidence>
<evidence type="ECO:0000256" key="4">
    <source>
        <dbReference type="ARBA" id="ARBA00022777"/>
    </source>
</evidence>
<dbReference type="InterPro" id="IPR037051">
    <property type="entry name" value="4-carb_acid_sugar_kinase_N_sf"/>
</dbReference>
<keyword evidence="6" id="KW-0119">Carbohydrate metabolism</keyword>
<evidence type="ECO:0000256" key="5">
    <source>
        <dbReference type="ARBA" id="ARBA00022840"/>
    </source>
</evidence>